<dbReference type="NCBIfam" id="TIGR04183">
    <property type="entry name" value="Por_Secre_tail"/>
    <property type="match status" value="1"/>
</dbReference>
<dbReference type="InterPro" id="IPR026444">
    <property type="entry name" value="Secre_tail"/>
</dbReference>
<dbReference type="InterPro" id="IPR041224">
    <property type="entry name" value="BPA_C"/>
</dbReference>
<evidence type="ECO:0000313" key="4">
    <source>
        <dbReference type="Proteomes" id="UP000184474"/>
    </source>
</evidence>
<organism evidence="3 4">
    <name type="scientific">Reichenbachiella agariperforans</name>
    <dbReference type="NCBI Taxonomy" id="156994"/>
    <lineage>
        <taxon>Bacteria</taxon>
        <taxon>Pseudomonadati</taxon>
        <taxon>Bacteroidota</taxon>
        <taxon>Cytophagia</taxon>
        <taxon>Cytophagales</taxon>
        <taxon>Reichenbachiellaceae</taxon>
        <taxon>Reichenbachiella</taxon>
    </lineage>
</organism>
<dbReference type="EMBL" id="FRAA01000007">
    <property type="protein sequence ID" value="SHK68867.1"/>
    <property type="molecule type" value="Genomic_DNA"/>
</dbReference>
<dbReference type="Pfam" id="PF18040">
    <property type="entry name" value="BPA_C"/>
    <property type="match status" value="1"/>
</dbReference>
<proteinExistence type="predicted"/>
<dbReference type="SUPFAM" id="SSF51445">
    <property type="entry name" value="(Trans)glycosidases"/>
    <property type="match status" value="1"/>
</dbReference>
<dbReference type="Gene3D" id="3.20.20.80">
    <property type="entry name" value="Glycosidases"/>
    <property type="match status" value="1"/>
</dbReference>
<reference evidence="4" key="1">
    <citation type="submission" date="2016-11" db="EMBL/GenBank/DDBJ databases">
        <authorList>
            <person name="Varghese N."/>
            <person name="Submissions S."/>
        </authorList>
    </citation>
    <scope>NUCLEOTIDE SEQUENCE [LARGE SCALE GENOMIC DNA]</scope>
    <source>
        <strain evidence="4">DSM 26134</strain>
    </source>
</reference>
<dbReference type="Pfam" id="PF03422">
    <property type="entry name" value="CBM_6"/>
    <property type="match status" value="1"/>
</dbReference>
<dbReference type="Gene3D" id="2.60.40.1180">
    <property type="entry name" value="Golgi alpha-mannosidase II"/>
    <property type="match status" value="1"/>
</dbReference>
<dbReference type="Proteomes" id="UP000184474">
    <property type="component" value="Unassembled WGS sequence"/>
</dbReference>
<dbReference type="Pfam" id="PF18962">
    <property type="entry name" value="Por_Secre_tail"/>
    <property type="match status" value="1"/>
</dbReference>
<dbReference type="InterPro" id="IPR013780">
    <property type="entry name" value="Glyco_hydro_b"/>
</dbReference>
<dbReference type="InterPro" id="IPR008979">
    <property type="entry name" value="Galactose-bd-like_sf"/>
</dbReference>
<keyword evidence="4" id="KW-1185">Reference proteome</keyword>
<keyword evidence="1" id="KW-0732">Signal</keyword>
<accession>A0A1M6UI73</accession>
<dbReference type="GO" id="GO:0030246">
    <property type="term" value="F:carbohydrate binding"/>
    <property type="evidence" value="ECO:0007669"/>
    <property type="project" value="InterPro"/>
</dbReference>
<dbReference type="InterPro" id="IPR005084">
    <property type="entry name" value="CBM6"/>
</dbReference>
<gene>
    <name evidence="3" type="ORF">SAMN04488028_107128</name>
</gene>
<protein>
    <submittedName>
        <fullName evidence="3">Por secretion system C-terminal sorting domain-containing protein</fullName>
    </submittedName>
</protein>
<dbReference type="Gene3D" id="2.60.120.260">
    <property type="entry name" value="Galactose-binding domain-like"/>
    <property type="match status" value="1"/>
</dbReference>
<evidence type="ECO:0000313" key="3">
    <source>
        <dbReference type="EMBL" id="SHK68867.1"/>
    </source>
</evidence>
<dbReference type="RefSeq" id="WP_073124309.1">
    <property type="nucleotide sequence ID" value="NZ_FRAA01000007.1"/>
</dbReference>
<dbReference type="AlphaFoldDB" id="A0A1M6UI73"/>
<name>A0A1M6UI73_REIAG</name>
<dbReference type="InterPro" id="IPR040527">
    <property type="entry name" value="Beta-sand_Porphyrn"/>
</dbReference>
<dbReference type="CDD" id="cd21510">
    <property type="entry name" value="agarase_cat"/>
    <property type="match status" value="1"/>
</dbReference>
<dbReference type="Gene3D" id="2.60.120.1200">
    <property type="match status" value="1"/>
</dbReference>
<dbReference type="CDD" id="cd04080">
    <property type="entry name" value="CBM6_cellulase-like"/>
    <property type="match status" value="1"/>
</dbReference>
<dbReference type="InterPro" id="IPR017853">
    <property type="entry name" value="GH"/>
</dbReference>
<dbReference type="SUPFAM" id="SSF49785">
    <property type="entry name" value="Galactose-binding domain-like"/>
    <property type="match status" value="1"/>
</dbReference>
<dbReference type="STRING" id="156994.SAMN04488028_107128"/>
<dbReference type="SMART" id="SM00606">
    <property type="entry name" value="CBD_IV"/>
    <property type="match status" value="1"/>
</dbReference>
<dbReference type="Pfam" id="PF18206">
    <property type="entry name" value="Porphyrn_cat_1"/>
    <property type="match status" value="1"/>
</dbReference>
<evidence type="ECO:0000259" key="2">
    <source>
        <dbReference type="PROSITE" id="PS51175"/>
    </source>
</evidence>
<evidence type="ECO:0000256" key="1">
    <source>
        <dbReference type="ARBA" id="ARBA00022729"/>
    </source>
</evidence>
<sequence>MKQNYIKKQMDGNLLSKRMLATLALLLISLLTFAQTSVSISPKVQRYVGSVSQLDRTKYFNIHATNNDSDFTSFYNDYNVGKGRGFWGPFSYSNSKGNPVGSYPAPQSGGTGIRSVSRYIGTEHPAAPFKDGLNVQNAANWAAEYYLDFVDASGRPEFFEPMNEPFVHAKDFYTGPWSSSENDRIKLQMAELFSAVGAKFHATPELANMKILGYSSAWPSLELNNFGHWDENMKMFMDVAGANMDAFATHLYDGVNVSGQDNKRSGSNSEAILDLIETYSYTKWGTVKPHAISEYGAIEQGYGDNYSDIASIQTVRSINHMLFNLLERENKMAISIPFITGKAEWHITAANNYQPYQAVLFKPTNIGQPNPAGWEYTPRIHFYELWKDVKGKRIYVSSNNPDVQVQGFVDGSKLYVAINNLDEGNETVNLSFAQQVSGLQNVKVKSLKIYDQSMPNMSITTQSTAPSSITLIAGETVVLEYSYASNISFDNTIRSKKYYTSKHLQSILANTAISFTFNNVTTGTGTAVLHMGIGRKHNKSKAPEVKVNGTTVSVPSNWKGYDQANRDDFFGTIDIPVPMNLLQNNNTITVEFPDSDGHVSSMILEVSKYDQAVSVTDGIGLASPPSAIESNTTLNFTVNYSASTTRDLIVEFWSSTGWLGQGKTVVNAGSGSSSVSINLNTAPTPGTGYVIKTSIRPTNGNWTTALDTDQANNITVTAPSLQTPYGSPAPTVPGKVEAENYDDGGEGVAYHDTDATNNGSQYRSDGVDIEACGDTGGGYNIGWMNAGEWLEYSVNFTVTQNYDFFPRLASLNGGAQYRFLVDGVDVTGTKNLTATGGWQSYSTHHLRDIHVTSGTHIVRFEVISGGLNFNNWAAWQAQNGARIAQELNKSDLDNTLSVYPNPLDQDVLNIKIENETMEGTVSIYDMNGRLAYYQKMEGKTLRIQRQLLPQSGIYLLQFQSRNGLISKKLILE</sequence>
<dbReference type="PROSITE" id="PS51175">
    <property type="entry name" value="CBM6"/>
    <property type="match status" value="1"/>
</dbReference>
<feature type="domain" description="CBM6" evidence="2">
    <location>
        <begin position="734"/>
        <end position="875"/>
    </location>
</feature>
<dbReference type="InterPro" id="IPR006584">
    <property type="entry name" value="Cellulose-bd_IV"/>
</dbReference>